<accession>A0A6A5XS21</accession>
<evidence type="ECO:0000313" key="1">
    <source>
        <dbReference type="EMBL" id="KAF2015962.1"/>
    </source>
</evidence>
<dbReference type="RefSeq" id="XP_033384301.1">
    <property type="nucleotide sequence ID" value="XM_033521688.1"/>
</dbReference>
<dbReference type="GeneID" id="54279085"/>
<organism evidence="1 2">
    <name type="scientific">Aaosphaeria arxii CBS 175.79</name>
    <dbReference type="NCBI Taxonomy" id="1450172"/>
    <lineage>
        <taxon>Eukaryota</taxon>
        <taxon>Fungi</taxon>
        <taxon>Dikarya</taxon>
        <taxon>Ascomycota</taxon>
        <taxon>Pezizomycotina</taxon>
        <taxon>Dothideomycetes</taxon>
        <taxon>Pleosporomycetidae</taxon>
        <taxon>Pleosporales</taxon>
        <taxon>Pleosporales incertae sedis</taxon>
        <taxon>Aaosphaeria</taxon>
    </lineage>
</organism>
<gene>
    <name evidence="1" type="ORF">BU24DRAFT_189063</name>
</gene>
<dbReference type="EMBL" id="ML978069">
    <property type="protein sequence ID" value="KAF2015962.1"/>
    <property type="molecule type" value="Genomic_DNA"/>
</dbReference>
<reference evidence="1" key="1">
    <citation type="journal article" date="2020" name="Stud. Mycol.">
        <title>101 Dothideomycetes genomes: a test case for predicting lifestyles and emergence of pathogens.</title>
        <authorList>
            <person name="Haridas S."/>
            <person name="Albert R."/>
            <person name="Binder M."/>
            <person name="Bloem J."/>
            <person name="Labutti K."/>
            <person name="Salamov A."/>
            <person name="Andreopoulos B."/>
            <person name="Baker S."/>
            <person name="Barry K."/>
            <person name="Bills G."/>
            <person name="Bluhm B."/>
            <person name="Cannon C."/>
            <person name="Castanera R."/>
            <person name="Culley D."/>
            <person name="Daum C."/>
            <person name="Ezra D."/>
            <person name="Gonzalez J."/>
            <person name="Henrissat B."/>
            <person name="Kuo A."/>
            <person name="Liang C."/>
            <person name="Lipzen A."/>
            <person name="Lutzoni F."/>
            <person name="Magnuson J."/>
            <person name="Mondo S."/>
            <person name="Nolan M."/>
            <person name="Ohm R."/>
            <person name="Pangilinan J."/>
            <person name="Park H.-J."/>
            <person name="Ramirez L."/>
            <person name="Alfaro M."/>
            <person name="Sun H."/>
            <person name="Tritt A."/>
            <person name="Yoshinaga Y."/>
            <person name="Zwiers L.-H."/>
            <person name="Turgeon B."/>
            <person name="Goodwin S."/>
            <person name="Spatafora J."/>
            <person name="Crous P."/>
            <person name="Grigoriev I."/>
        </authorList>
    </citation>
    <scope>NUCLEOTIDE SEQUENCE</scope>
    <source>
        <strain evidence="1">CBS 175.79</strain>
    </source>
</reference>
<keyword evidence="2" id="KW-1185">Reference proteome</keyword>
<sequence length="154" mass="17451">MIGNVFRHPFDYHCVIRVRQSKPTQLHMNYIKITYKRSLLLVSGALQAWHVRIEPKRTAGDVNSKEAPREMQNCCSFQLGSMCIKFSRLSYGVAETFDNNLSVLSVDVGWLPVPPFVLLLYQNIARPLHAVHVCKLCLACVYVCANCPALRSVN</sequence>
<protein>
    <submittedName>
        <fullName evidence="1">Uncharacterized protein</fullName>
    </submittedName>
</protein>
<proteinExistence type="predicted"/>
<dbReference type="Proteomes" id="UP000799778">
    <property type="component" value="Unassembled WGS sequence"/>
</dbReference>
<evidence type="ECO:0000313" key="2">
    <source>
        <dbReference type="Proteomes" id="UP000799778"/>
    </source>
</evidence>
<name>A0A6A5XS21_9PLEO</name>
<dbReference type="AlphaFoldDB" id="A0A6A5XS21"/>